<sequence>MPEKSYTVWMVDDDIDDVFLAKSAAKQLESRVDLVSLYSGKELLEAIEATQSSELPDLVLLDLNMPGISGQEVLARRYQSSGKLTLVPFVVLSTSDSGAEVVNCYESGASGYVVKPSEFTDFVVVLSRIFDFWLLTNTSTRRAHQSASND</sequence>
<evidence type="ECO:0000313" key="4">
    <source>
        <dbReference type="Proteomes" id="UP001168380"/>
    </source>
</evidence>
<feature type="domain" description="Response regulatory" evidence="2">
    <location>
        <begin position="7"/>
        <end position="130"/>
    </location>
</feature>
<dbReference type="InterPro" id="IPR052893">
    <property type="entry name" value="TCS_response_regulator"/>
</dbReference>
<dbReference type="SMART" id="SM00448">
    <property type="entry name" value="REC"/>
    <property type="match status" value="1"/>
</dbReference>
<evidence type="ECO:0000256" key="1">
    <source>
        <dbReference type="PROSITE-ProRule" id="PRU00169"/>
    </source>
</evidence>
<keyword evidence="1" id="KW-0597">Phosphoprotein</keyword>
<evidence type="ECO:0000313" key="3">
    <source>
        <dbReference type="EMBL" id="MDO3383641.1"/>
    </source>
</evidence>
<dbReference type="InterPro" id="IPR011006">
    <property type="entry name" value="CheY-like_superfamily"/>
</dbReference>
<keyword evidence="4" id="KW-1185">Reference proteome</keyword>
<dbReference type="Proteomes" id="UP001168380">
    <property type="component" value="Unassembled WGS sequence"/>
</dbReference>
<dbReference type="Pfam" id="PF00072">
    <property type="entry name" value="Response_reg"/>
    <property type="match status" value="1"/>
</dbReference>
<accession>A0ABT8THR1</accession>
<dbReference type="Gene3D" id="3.40.50.2300">
    <property type="match status" value="1"/>
</dbReference>
<dbReference type="PANTHER" id="PTHR44520">
    <property type="entry name" value="RESPONSE REGULATOR RCP1-RELATED"/>
    <property type="match status" value="1"/>
</dbReference>
<dbReference type="RefSeq" id="WP_302714562.1">
    <property type="nucleotide sequence ID" value="NZ_JAULRT010000062.1"/>
</dbReference>
<name>A0ABT8THR1_9GAMM</name>
<dbReference type="SUPFAM" id="SSF52172">
    <property type="entry name" value="CheY-like"/>
    <property type="match status" value="1"/>
</dbReference>
<comment type="caution">
    <text evidence="3">The sequence shown here is derived from an EMBL/GenBank/DDBJ whole genome shotgun (WGS) entry which is preliminary data.</text>
</comment>
<dbReference type="PROSITE" id="PS50110">
    <property type="entry name" value="RESPONSE_REGULATORY"/>
    <property type="match status" value="1"/>
</dbReference>
<evidence type="ECO:0000259" key="2">
    <source>
        <dbReference type="PROSITE" id="PS50110"/>
    </source>
</evidence>
<dbReference type="EMBL" id="JAULRT010000062">
    <property type="protein sequence ID" value="MDO3383641.1"/>
    <property type="molecule type" value="Genomic_DNA"/>
</dbReference>
<feature type="modified residue" description="4-aspartylphosphate" evidence="1">
    <location>
        <position position="62"/>
    </location>
</feature>
<dbReference type="InterPro" id="IPR001789">
    <property type="entry name" value="Sig_transdc_resp-reg_receiver"/>
</dbReference>
<reference evidence="3" key="1">
    <citation type="submission" date="2023-07" db="EMBL/GenBank/DDBJ databases">
        <title>Gilvimarinus algae sp. nov., isolated from the surface of Kelp.</title>
        <authorList>
            <person name="Sun Y.Y."/>
            <person name="Gong Y."/>
            <person name="Du Z.J."/>
        </authorList>
    </citation>
    <scope>NUCLEOTIDE SEQUENCE</scope>
    <source>
        <strain evidence="3">SDUM040014</strain>
    </source>
</reference>
<proteinExistence type="predicted"/>
<gene>
    <name evidence="3" type="ORF">QWI16_15775</name>
</gene>
<organism evidence="3 4">
    <name type="scientific">Gilvimarinus algae</name>
    <dbReference type="NCBI Taxonomy" id="3058037"/>
    <lineage>
        <taxon>Bacteria</taxon>
        <taxon>Pseudomonadati</taxon>
        <taxon>Pseudomonadota</taxon>
        <taxon>Gammaproteobacteria</taxon>
        <taxon>Cellvibrionales</taxon>
        <taxon>Cellvibrionaceae</taxon>
        <taxon>Gilvimarinus</taxon>
    </lineage>
</organism>
<protein>
    <submittedName>
        <fullName evidence="3">Response regulator</fullName>
    </submittedName>
</protein>